<dbReference type="GO" id="GO:0071973">
    <property type="term" value="P:bacterial-type flagellum-dependent cell motility"/>
    <property type="evidence" value="ECO:0007669"/>
    <property type="project" value="TreeGrafter"/>
</dbReference>
<dbReference type="EMBL" id="FRAG01000005">
    <property type="protein sequence ID" value="SHJ67124.1"/>
    <property type="molecule type" value="Genomic_DNA"/>
</dbReference>
<feature type="domain" description="Flagellar hook-associated protein 2 N-terminal" evidence="6">
    <location>
        <begin position="13"/>
        <end position="111"/>
    </location>
</feature>
<name>A0A1M6L7K4_PARC5</name>
<evidence type="ECO:0000313" key="9">
    <source>
        <dbReference type="Proteomes" id="UP000184465"/>
    </source>
</evidence>
<evidence type="ECO:0000259" key="7">
    <source>
        <dbReference type="Pfam" id="PF07195"/>
    </source>
</evidence>
<dbReference type="AlphaFoldDB" id="A0A1M6L7K4"/>
<evidence type="ECO:0000256" key="1">
    <source>
        <dbReference type="ARBA" id="ARBA00009764"/>
    </source>
</evidence>
<dbReference type="PANTHER" id="PTHR30288:SF0">
    <property type="entry name" value="FLAGELLAR HOOK-ASSOCIATED PROTEIN 2"/>
    <property type="match status" value="1"/>
</dbReference>
<keyword evidence="3" id="KW-0175">Coiled coil</keyword>
<sequence>MSMNLTRITGMYSGFDTDQLVKDLIKAESIKVDKIKQDKIYTEWQQEAYRDIINEIRAFKDEYFSYTKPETNFRSTSSFVGYEANMKDESNNYYLDVGVTSASVTGNYTITDITLSESAIKQGNNTFLLGNSDLDKTLEELGYVDGVEFTIEATNAAGETKSDTIALTKDKKLRDVLSEVNSRDLDVEMYYDEIKNSVIIKTDDTGSTASLSNIKDTGGAGDLIADLGLVIDKGIDAPITGVDAKVKITDDSGASKEVSSSNNSVTVNGVTLDLKQNLTGGNIEFSVSSNADGIVDNIKGFVNKYNELIEKINTELTEKKYRDFKPLTEDQKKELTEDEVKKWEEKAKSGLLKNDSILGSMLRNMRSILYDSVDGMALYDIGITTSSDYKDKGKLIIDEEKLKKAIQDKPNQVANLFSKEDEGLANKLYDVIEDNISTRTDSYGRKGLLLEKAGIEGDRTAEDNLLSDKIKGYEDRITELLQDLNDKENYYYTMFAKMEKALAKMNSQSSFFMGQM</sequence>
<keyword evidence="8" id="KW-0969">Cilium</keyword>
<keyword evidence="4 5" id="KW-0975">Bacterial flagellum</keyword>
<proteinExistence type="inferred from homology"/>
<evidence type="ECO:0000256" key="2">
    <source>
        <dbReference type="ARBA" id="ARBA00011255"/>
    </source>
</evidence>
<dbReference type="Pfam" id="PF07195">
    <property type="entry name" value="FliD_C"/>
    <property type="match status" value="1"/>
</dbReference>
<dbReference type="OrthoDB" id="9776025at2"/>
<gene>
    <name evidence="8" type="ORF">SAMN02745912_00699</name>
</gene>
<evidence type="ECO:0000256" key="3">
    <source>
        <dbReference type="ARBA" id="ARBA00023054"/>
    </source>
</evidence>
<dbReference type="GO" id="GO:0007155">
    <property type="term" value="P:cell adhesion"/>
    <property type="evidence" value="ECO:0007669"/>
    <property type="project" value="InterPro"/>
</dbReference>
<dbReference type="InterPro" id="IPR003481">
    <property type="entry name" value="FliD_N"/>
</dbReference>
<reference evidence="9" key="1">
    <citation type="submission" date="2016-11" db="EMBL/GenBank/DDBJ databases">
        <authorList>
            <person name="Varghese N."/>
            <person name="Submissions S."/>
        </authorList>
    </citation>
    <scope>NUCLEOTIDE SEQUENCE [LARGE SCALE GENOMIC DNA]</scope>
    <source>
        <strain evidence="9">DSM 15212 / CIP 107654 / DViRD3</strain>
    </source>
</reference>
<dbReference type="InterPro" id="IPR010809">
    <property type="entry name" value="FliD_C"/>
</dbReference>
<comment type="subcellular location">
    <subcellularLocation>
        <location evidence="5">Secreted</location>
    </subcellularLocation>
    <subcellularLocation>
        <location evidence="5">Bacterial flagellum</location>
    </subcellularLocation>
</comment>
<evidence type="ECO:0000259" key="6">
    <source>
        <dbReference type="Pfam" id="PF02465"/>
    </source>
</evidence>
<dbReference type="InterPro" id="IPR040026">
    <property type="entry name" value="FliD"/>
</dbReference>
<evidence type="ECO:0000256" key="5">
    <source>
        <dbReference type="RuleBase" id="RU362066"/>
    </source>
</evidence>
<dbReference type="PANTHER" id="PTHR30288">
    <property type="entry name" value="FLAGELLAR CAP/ASSEMBLY PROTEIN FLID"/>
    <property type="match status" value="1"/>
</dbReference>
<accession>A0A1M6L7K4</accession>
<dbReference type="STRING" id="1121301.SAMN02745912_00699"/>
<organism evidence="8 9">
    <name type="scientific">Paramaledivibacter caminithermalis (strain DSM 15212 / CIP 107654 / DViRD3)</name>
    <name type="common">Clostridium caminithermale</name>
    <dbReference type="NCBI Taxonomy" id="1121301"/>
    <lineage>
        <taxon>Bacteria</taxon>
        <taxon>Bacillati</taxon>
        <taxon>Bacillota</taxon>
        <taxon>Clostridia</taxon>
        <taxon>Peptostreptococcales</taxon>
        <taxon>Caminicellaceae</taxon>
        <taxon>Paramaledivibacter</taxon>
    </lineage>
</organism>
<evidence type="ECO:0000256" key="4">
    <source>
        <dbReference type="ARBA" id="ARBA00023143"/>
    </source>
</evidence>
<dbReference type="GO" id="GO:0005576">
    <property type="term" value="C:extracellular region"/>
    <property type="evidence" value="ECO:0007669"/>
    <property type="project" value="UniProtKB-SubCell"/>
</dbReference>
<keyword evidence="5" id="KW-0964">Secreted</keyword>
<dbReference type="RefSeq" id="WP_073146999.1">
    <property type="nucleotide sequence ID" value="NZ_FRAG01000005.1"/>
</dbReference>
<comment type="similarity">
    <text evidence="1 5">Belongs to the FliD family.</text>
</comment>
<dbReference type="Pfam" id="PF02465">
    <property type="entry name" value="FliD_N"/>
    <property type="match status" value="1"/>
</dbReference>
<protein>
    <recommendedName>
        <fullName evidence="5">Flagellar hook-associated protein 2</fullName>
        <shortName evidence="5">HAP2</shortName>
    </recommendedName>
    <alternativeName>
        <fullName evidence="5">Flagellar cap protein</fullName>
    </alternativeName>
</protein>
<keyword evidence="8" id="KW-0966">Cell projection</keyword>
<comment type="function">
    <text evidence="5">Required for morphogenesis and for the elongation of the flagellar filament by facilitating polymerization of the flagellin monomers at the tip of growing filament. Forms a capping structure, which prevents flagellin subunits (transported through the central channel of the flagellum) from leaking out without polymerization at the distal end.</text>
</comment>
<feature type="domain" description="Flagellar hook-associated protein 2 C-terminal" evidence="7">
    <location>
        <begin position="243"/>
        <end position="507"/>
    </location>
</feature>
<evidence type="ECO:0000313" key="8">
    <source>
        <dbReference type="EMBL" id="SHJ67124.1"/>
    </source>
</evidence>
<dbReference type="GO" id="GO:0009424">
    <property type="term" value="C:bacterial-type flagellum hook"/>
    <property type="evidence" value="ECO:0007669"/>
    <property type="project" value="UniProtKB-UniRule"/>
</dbReference>
<comment type="subunit">
    <text evidence="2 5">Homopentamer.</text>
</comment>
<dbReference type="GO" id="GO:0009421">
    <property type="term" value="C:bacterial-type flagellum filament cap"/>
    <property type="evidence" value="ECO:0007669"/>
    <property type="project" value="InterPro"/>
</dbReference>
<dbReference type="Proteomes" id="UP000184465">
    <property type="component" value="Unassembled WGS sequence"/>
</dbReference>
<keyword evidence="8" id="KW-0282">Flagellum</keyword>
<keyword evidence="9" id="KW-1185">Reference proteome</keyword>